<sequence>MQSGEIEVLLEIGQSYLLNKEYEKAISKFSEALKINPHDPEVYYYLGLAYEHVGKLEQAKQMYEKALAIDRSFNNAEIRLTEVKNRISGEQKV</sequence>
<dbReference type="GO" id="GO:0051301">
    <property type="term" value="P:cell division"/>
    <property type="evidence" value="ECO:0007669"/>
    <property type="project" value="TreeGrafter"/>
</dbReference>
<feature type="repeat" description="TPR" evidence="1">
    <location>
        <begin position="6"/>
        <end position="39"/>
    </location>
</feature>
<evidence type="ECO:0000256" key="1">
    <source>
        <dbReference type="PROSITE-ProRule" id="PRU00339"/>
    </source>
</evidence>
<dbReference type="PROSITE" id="PS50293">
    <property type="entry name" value="TPR_REGION"/>
    <property type="match status" value="2"/>
</dbReference>
<comment type="caution">
    <text evidence="2">The sequence shown here is derived from an EMBL/GenBank/DDBJ whole genome shotgun (WGS) entry which is preliminary data.</text>
</comment>
<feature type="repeat" description="TPR" evidence="1">
    <location>
        <begin position="40"/>
        <end position="73"/>
    </location>
</feature>
<name>A0A7V3RFS7_UNCW3</name>
<accession>A0A7V3RFS7</accession>
<dbReference type="AlphaFoldDB" id="A0A7V3RFS7"/>
<dbReference type="PROSITE" id="PS50005">
    <property type="entry name" value="TPR"/>
    <property type="match status" value="2"/>
</dbReference>
<protein>
    <submittedName>
        <fullName evidence="2">Tetratricopeptide repeat protein</fullName>
    </submittedName>
</protein>
<reference evidence="2" key="1">
    <citation type="journal article" date="2020" name="mSystems">
        <title>Genome- and Community-Level Interaction Insights into Carbon Utilization and Element Cycling Functions of Hydrothermarchaeota in Hydrothermal Sediment.</title>
        <authorList>
            <person name="Zhou Z."/>
            <person name="Liu Y."/>
            <person name="Xu W."/>
            <person name="Pan J."/>
            <person name="Luo Z.H."/>
            <person name="Li M."/>
        </authorList>
    </citation>
    <scope>NUCLEOTIDE SEQUENCE [LARGE SCALE GENOMIC DNA]</scope>
    <source>
        <strain evidence="2">SpSt-961</strain>
    </source>
</reference>
<dbReference type="PANTHER" id="PTHR12558">
    <property type="entry name" value="CELL DIVISION CYCLE 16,23,27"/>
    <property type="match status" value="1"/>
</dbReference>
<organism evidence="2">
    <name type="scientific">candidate division WOR-3 bacterium</name>
    <dbReference type="NCBI Taxonomy" id="2052148"/>
    <lineage>
        <taxon>Bacteria</taxon>
        <taxon>Bacteria division WOR-3</taxon>
    </lineage>
</organism>
<dbReference type="InterPro" id="IPR011990">
    <property type="entry name" value="TPR-like_helical_dom_sf"/>
</dbReference>
<dbReference type="InterPro" id="IPR019734">
    <property type="entry name" value="TPR_rpt"/>
</dbReference>
<proteinExistence type="predicted"/>
<keyword evidence="1" id="KW-0802">TPR repeat</keyword>
<dbReference type="EMBL" id="DTOZ01000004">
    <property type="protein sequence ID" value="HGE77390.1"/>
    <property type="molecule type" value="Genomic_DNA"/>
</dbReference>
<dbReference type="PANTHER" id="PTHR12558:SF13">
    <property type="entry name" value="CELL DIVISION CYCLE PROTEIN 27 HOMOLOG"/>
    <property type="match status" value="1"/>
</dbReference>
<dbReference type="SMART" id="SM00028">
    <property type="entry name" value="TPR"/>
    <property type="match status" value="2"/>
</dbReference>
<dbReference type="SUPFAM" id="SSF48452">
    <property type="entry name" value="TPR-like"/>
    <property type="match status" value="1"/>
</dbReference>
<dbReference type="Gene3D" id="1.25.40.10">
    <property type="entry name" value="Tetratricopeptide repeat domain"/>
    <property type="match status" value="1"/>
</dbReference>
<dbReference type="Pfam" id="PF13414">
    <property type="entry name" value="TPR_11"/>
    <property type="match status" value="1"/>
</dbReference>
<gene>
    <name evidence="2" type="ORF">ENX68_00115</name>
</gene>
<evidence type="ECO:0000313" key="2">
    <source>
        <dbReference type="EMBL" id="HGE77390.1"/>
    </source>
</evidence>